<feature type="domain" description="Galactosyltransferase C-terminal" evidence="4">
    <location>
        <begin position="174"/>
        <end position="223"/>
    </location>
</feature>
<dbReference type="InterPro" id="IPR027791">
    <property type="entry name" value="Galactosyl_T_C"/>
</dbReference>
<accession>A0A7W7M3T2</accession>
<feature type="domain" description="Glycosyltransferase 2-like" evidence="3">
    <location>
        <begin position="8"/>
        <end position="122"/>
    </location>
</feature>
<keyword evidence="1 5" id="KW-0808">Transferase</keyword>
<dbReference type="InterPro" id="IPR050834">
    <property type="entry name" value="Glycosyltransf_2"/>
</dbReference>
<evidence type="ECO:0000256" key="2">
    <source>
        <dbReference type="SAM" id="MobiDB-lite"/>
    </source>
</evidence>
<gene>
    <name evidence="5" type="ORF">HDA30_001470</name>
</gene>
<dbReference type="GO" id="GO:0016740">
    <property type="term" value="F:transferase activity"/>
    <property type="evidence" value="ECO:0007669"/>
    <property type="project" value="UniProtKB-KW"/>
</dbReference>
<dbReference type="PANTHER" id="PTHR43685">
    <property type="entry name" value="GLYCOSYLTRANSFERASE"/>
    <property type="match status" value="1"/>
</dbReference>
<feature type="region of interest" description="Disordered" evidence="2">
    <location>
        <begin position="332"/>
        <end position="353"/>
    </location>
</feature>
<dbReference type="Pfam" id="PF02709">
    <property type="entry name" value="Glyco_transf_7C"/>
    <property type="match status" value="1"/>
</dbReference>
<organism evidence="5 6">
    <name type="scientific">Micrococcus cohnii</name>
    <dbReference type="NCBI Taxonomy" id="993416"/>
    <lineage>
        <taxon>Bacteria</taxon>
        <taxon>Bacillati</taxon>
        <taxon>Actinomycetota</taxon>
        <taxon>Actinomycetes</taxon>
        <taxon>Micrococcales</taxon>
        <taxon>Micrococcaceae</taxon>
        <taxon>Micrococcus</taxon>
    </lineage>
</organism>
<dbReference type="InterPro" id="IPR029044">
    <property type="entry name" value="Nucleotide-diphossugar_trans"/>
</dbReference>
<evidence type="ECO:0000313" key="6">
    <source>
        <dbReference type="Proteomes" id="UP000540191"/>
    </source>
</evidence>
<dbReference type="Gene3D" id="3.90.550.10">
    <property type="entry name" value="Spore Coat Polysaccharide Biosynthesis Protein SpsA, Chain A"/>
    <property type="match status" value="1"/>
</dbReference>
<keyword evidence="6" id="KW-1185">Reference proteome</keyword>
<dbReference type="AlphaFoldDB" id="A0A7W7M3T2"/>
<sequence length="473" mass="50039">MTTPPPVSVVVPYYRAQADLDRLVAALVAQEHPASRLQLVVADDGSPEPPCLPSGLPFDAVTVRQPDRGFRPAAARALGVRAADGEVLAFLDGDMLPEPNYLRQALAARAGDAPGGVADAVVVGRRRHVRAQAVEAGWRPGAPLAAADVLEEPAWLRRAYAESRDLAAADSTSYRFVISAVLTVARDVYEDAGGFDPAFVGYGGEDWELAHRLWRVGGAFRHAPRAVAWQAGEDFAGRTEPAEAAELKARESLVLASRISAPTARGTGLCLGVSPRLEARVRASSGSAAAAAATVVGVDAVLRAVPGARVTVDGSLDPAARQALADPRVRVEEESAPTPVEISSTAPEPPARGGLAAVRASADWTARVDVPLRPVGPGERPDPEAVAAWLLRLERAGVERVVVLGELRDDNRDAAGGVRHGGRAVLAELTCARARWRPRRGGRARTWRVPATRLGWRPVGARPDLEAWWGGWG</sequence>
<proteinExistence type="predicted"/>
<evidence type="ECO:0000259" key="3">
    <source>
        <dbReference type="Pfam" id="PF00535"/>
    </source>
</evidence>
<dbReference type="InterPro" id="IPR001173">
    <property type="entry name" value="Glyco_trans_2-like"/>
</dbReference>
<comment type="caution">
    <text evidence="5">The sequence shown here is derived from an EMBL/GenBank/DDBJ whole genome shotgun (WGS) entry which is preliminary data.</text>
</comment>
<evidence type="ECO:0000259" key="4">
    <source>
        <dbReference type="Pfam" id="PF02709"/>
    </source>
</evidence>
<reference evidence="5 6" key="1">
    <citation type="submission" date="2020-08" db="EMBL/GenBank/DDBJ databases">
        <title>Sequencing the genomes of 1000 actinobacteria strains.</title>
        <authorList>
            <person name="Klenk H.-P."/>
        </authorList>
    </citation>
    <scope>NUCLEOTIDE SEQUENCE [LARGE SCALE GENOMIC DNA]</scope>
    <source>
        <strain evidence="5 6">DSM 23974</strain>
    </source>
</reference>
<protein>
    <submittedName>
        <fullName evidence="5">GT2 family glycosyltransferase</fullName>
    </submittedName>
</protein>
<dbReference type="RefSeq" id="WP_158496394.1">
    <property type="nucleotide sequence ID" value="NZ_JACHNA010000001.1"/>
</dbReference>
<name>A0A7W7M3T2_9MICC</name>
<evidence type="ECO:0000256" key="1">
    <source>
        <dbReference type="ARBA" id="ARBA00022679"/>
    </source>
</evidence>
<dbReference type="PANTHER" id="PTHR43685:SF3">
    <property type="entry name" value="SLR2126 PROTEIN"/>
    <property type="match status" value="1"/>
</dbReference>
<evidence type="ECO:0000313" key="5">
    <source>
        <dbReference type="EMBL" id="MBB4735962.1"/>
    </source>
</evidence>
<dbReference type="SUPFAM" id="SSF53448">
    <property type="entry name" value="Nucleotide-diphospho-sugar transferases"/>
    <property type="match status" value="1"/>
</dbReference>
<dbReference type="Pfam" id="PF00535">
    <property type="entry name" value="Glycos_transf_2"/>
    <property type="match status" value="1"/>
</dbReference>
<dbReference type="Proteomes" id="UP000540191">
    <property type="component" value="Unassembled WGS sequence"/>
</dbReference>
<dbReference type="EMBL" id="JACHNA010000001">
    <property type="protein sequence ID" value="MBB4735962.1"/>
    <property type="molecule type" value="Genomic_DNA"/>
</dbReference>